<evidence type="ECO:0000313" key="2">
    <source>
        <dbReference type="EMBL" id="KZP12736.1"/>
    </source>
</evidence>
<accession>A0A166BKK5</accession>
<dbReference type="Proteomes" id="UP000076532">
    <property type="component" value="Unassembled WGS sequence"/>
</dbReference>
<organism evidence="2 3">
    <name type="scientific">Athelia psychrophila</name>
    <dbReference type="NCBI Taxonomy" id="1759441"/>
    <lineage>
        <taxon>Eukaryota</taxon>
        <taxon>Fungi</taxon>
        <taxon>Dikarya</taxon>
        <taxon>Basidiomycota</taxon>
        <taxon>Agaricomycotina</taxon>
        <taxon>Agaricomycetes</taxon>
        <taxon>Agaricomycetidae</taxon>
        <taxon>Atheliales</taxon>
        <taxon>Atheliaceae</taxon>
        <taxon>Athelia</taxon>
    </lineage>
</organism>
<protein>
    <submittedName>
        <fullName evidence="2">Uncharacterized protein</fullName>
    </submittedName>
</protein>
<sequence length="168" mass="18394">MPAPDDAVLYVSTLAASGAPKAFRLIPKQNSFSADETARSSFQNAPARCEPAGAGNSKYANRQLSHMHESLIHANIVEKARPGSREKQPPRLQFTPPYQRWRGSQQDKLREVRGAAYSENMQYPSLQQCHVELRASGLILGGAWGCSERLIGYVHSGGCRGIAASRSR</sequence>
<feature type="region of interest" description="Disordered" evidence="1">
    <location>
        <begin position="79"/>
        <end position="98"/>
    </location>
</feature>
<dbReference type="AlphaFoldDB" id="A0A166BKK5"/>
<evidence type="ECO:0000256" key="1">
    <source>
        <dbReference type="SAM" id="MobiDB-lite"/>
    </source>
</evidence>
<keyword evidence="3" id="KW-1185">Reference proteome</keyword>
<gene>
    <name evidence="2" type="ORF">FIBSPDRAFT_984530</name>
</gene>
<feature type="compositionally biased region" description="Basic and acidic residues" evidence="1">
    <location>
        <begin position="79"/>
        <end position="89"/>
    </location>
</feature>
<evidence type="ECO:0000313" key="3">
    <source>
        <dbReference type="Proteomes" id="UP000076532"/>
    </source>
</evidence>
<feature type="region of interest" description="Disordered" evidence="1">
    <location>
        <begin position="36"/>
        <end position="57"/>
    </location>
</feature>
<reference evidence="2 3" key="1">
    <citation type="journal article" date="2016" name="Mol. Biol. Evol.">
        <title>Comparative Genomics of Early-Diverging Mushroom-Forming Fungi Provides Insights into the Origins of Lignocellulose Decay Capabilities.</title>
        <authorList>
            <person name="Nagy L.G."/>
            <person name="Riley R."/>
            <person name="Tritt A."/>
            <person name="Adam C."/>
            <person name="Daum C."/>
            <person name="Floudas D."/>
            <person name="Sun H."/>
            <person name="Yadav J.S."/>
            <person name="Pangilinan J."/>
            <person name="Larsson K.H."/>
            <person name="Matsuura K."/>
            <person name="Barry K."/>
            <person name="Labutti K."/>
            <person name="Kuo R."/>
            <person name="Ohm R.A."/>
            <person name="Bhattacharya S.S."/>
            <person name="Shirouzu T."/>
            <person name="Yoshinaga Y."/>
            <person name="Martin F.M."/>
            <person name="Grigoriev I.V."/>
            <person name="Hibbett D.S."/>
        </authorList>
    </citation>
    <scope>NUCLEOTIDE SEQUENCE [LARGE SCALE GENOMIC DNA]</scope>
    <source>
        <strain evidence="2 3">CBS 109695</strain>
    </source>
</reference>
<name>A0A166BKK5_9AGAM</name>
<proteinExistence type="predicted"/>
<dbReference type="EMBL" id="KV417643">
    <property type="protein sequence ID" value="KZP12736.1"/>
    <property type="molecule type" value="Genomic_DNA"/>
</dbReference>